<reference evidence="1 2" key="1">
    <citation type="submission" date="2015-09" db="EMBL/GenBank/DDBJ databases">
        <title>Genome announcement of multiple Pseudomonas syringae strains.</title>
        <authorList>
            <person name="Thakur S."/>
            <person name="Wang P.W."/>
            <person name="Gong Y."/>
            <person name="Weir B.S."/>
            <person name="Guttman D.S."/>
        </authorList>
    </citation>
    <scope>NUCLEOTIDE SEQUENCE [LARGE SCALE GENOMIC DNA]</scope>
    <source>
        <strain evidence="1 2">ICMP17001</strain>
    </source>
</reference>
<evidence type="ECO:0000313" key="1">
    <source>
        <dbReference type="EMBL" id="KPX00536.1"/>
    </source>
</evidence>
<keyword evidence="2" id="KW-1185">Reference proteome</keyword>
<comment type="caution">
    <text evidence="1">The sequence shown here is derived from an EMBL/GenBank/DDBJ whole genome shotgun (WGS) entry which is preliminary data.</text>
</comment>
<gene>
    <name evidence="1" type="ORF">ALO75_200189</name>
</gene>
<sequence length="70" mass="7815">MKRQRSPQHFRQIGGNDRQLCQQPLALGDLAAVAGGGQLRQVTAGRDTQPRTKVLQDHAREAGQHHHEQQ</sequence>
<organism evidence="1 2">
    <name type="scientific">Pseudomonas syringae pv. coryli</name>
    <dbReference type="NCBI Taxonomy" id="317659"/>
    <lineage>
        <taxon>Bacteria</taxon>
        <taxon>Pseudomonadati</taxon>
        <taxon>Pseudomonadota</taxon>
        <taxon>Gammaproteobacteria</taxon>
        <taxon>Pseudomonadales</taxon>
        <taxon>Pseudomonadaceae</taxon>
        <taxon>Pseudomonas</taxon>
    </lineage>
</organism>
<accession>A0A0P9SP31</accession>
<name>A0A0P9SP31_9PSED</name>
<proteinExistence type="predicted"/>
<dbReference type="Proteomes" id="UP000051335">
    <property type="component" value="Unassembled WGS sequence"/>
</dbReference>
<dbReference type="AlphaFoldDB" id="A0A0P9SP31"/>
<dbReference type="EMBL" id="LJQC01000442">
    <property type="protein sequence ID" value="KPX00536.1"/>
    <property type="molecule type" value="Genomic_DNA"/>
</dbReference>
<evidence type="ECO:0000313" key="2">
    <source>
        <dbReference type="Proteomes" id="UP000051335"/>
    </source>
</evidence>
<protein>
    <submittedName>
        <fullName evidence="1">Tartrate dehydrogenase</fullName>
    </submittedName>
</protein>